<dbReference type="InterPro" id="IPR041698">
    <property type="entry name" value="Methyltransf_25"/>
</dbReference>
<dbReference type="HOGENOM" id="CLU_037990_15_0_6"/>
<evidence type="ECO:0000313" key="4">
    <source>
        <dbReference type="EMBL" id="ABD83107.1"/>
    </source>
</evidence>
<dbReference type="Proteomes" id="UP000001947">
    <property type="component" value="Chromosome"/>
</dbReference>
<dbReference type="AlphaFoldDB" id="Q21DX2"/>
<organism evidence="4 5">
    <name type="scientific">Saccharophagus degradans (strain 2-40 / ATCC 43961 / DSM 17024)</name>
    <dbReference type="NCBI Taxonomy" id="203122"/>
    <lineage>
        <taxon>Bacteria</taxon>
        <taxon>Pseudomonadati</taxon>
        <taxon>Pseudomonadota</taxon>
        <taxon>Gammaproteobacteria</taxon>
        <taxon>Cellvibrionales</taxon>
        <taxon>Cellvibrionaceae</taxon>
        <taxon>Saccharophagus</taxon>
    </lineage>
</organism>
<dbReference type="Pfam" id="PF13649">
    <property type="entry name" value="Methyltransf_25"/>
    <property type="match status" value="1"/>
</dbReference>
<name>Q21DX2_SACD2</name>
<dbReference type="KEGG" id="sde:Sde_3852"/>
<sequence length="212" mass="23537">MEVYMNTSEKYWNKKAEGYAKSPVSDEETYKRKLTETQSFLQPKMRLLEFGCGTGTTAIHHASHVLHIDAIDISENMLNIGREKASNAGVANITFTRSTLTEFNAGAASLDAVLGLNVIHLLPDRQSVLTEVARILKPGGVFVSSTVCLGNSYFRFIKPFVPLGKFLGVMPDVYVLTESELASEVRDAGFTIERQWHHGPKDVVVFMVARKL</sequence>
<dbReference type="CDD" id="cd02440">
    <property type="entry name" value="AdoMet_MTases"/>
    <property type="match status" value="1"/>
</dbReference>
<evidence type="ECO:0000256" key="2">
    <source>
        <dbReference type="ARBA" id="ARBA00022679"/>
    </source>
</evidence>
<dbReference type="STRING" id="203122.Sde_3852"/>
<dbReference type="eggNOG" id="COG2226">
    <property type="taxonomic scope" value="Bacteria"/>
</dbReference>
<feature type="domain" description="Methyltransferase" evidence="3">
    <location>
        <begin position="48"/>
        <end position="140"/>
    </location>
</feature>
<reference evidence="4 5" key="1">
    <citation type="journal article" date="2008" name="PLoS Genet.">
        <title>Complete genome sequence of the complex carbohydrate-degrading marine bacterium, Saccharophagus degradans strain 2-40 T.</title>
        <authorList>
            <person name="Weiner R.M."/>
            <person name="Taylor L.E.II."/>
            <person name="Henrissat B."/>
            <person name="Hauser L."/>
            <person name="Land M."/>
            <person name="Coutinho P.M."/>
            <person name="Rancurel C."/>
            <person name="Saunders E.H."/>
            <person name="Longmire A.G."/>
            <person name="Zhang H."/>
            <person name="Bayer E.A."/>
            <person name="Gilbert H.J."/>
            <person name="Larimer F."/>
            <person name="Zhulin I.B."/>
            <person name="Ekborg N.A."/>
            <person name="Lamed R."/>
            <person name="Richardson P.M."/>
            <person name="Borovok I."/>
            <person name="Hutcheson S."/>
        </authorList>
    </citation>
    <scope>NUCLEOTIDE SEQUENCE [LARGE SCALE GENOMIC DNA]</scope>
    <source>
        <strain evidence="5">2-40 / ATCC 43961 / DSM 17024</strain>
    </source>
</reference>
<protein>
    <submittedName>
        <fullName evidence="4">Methyltransferase type 11</fullName>
    </submittedName>
</protein>
<dbReference type="PANTHER" id="PTHR43861:SF1">
    <property type="entry name" value="TRANS-ACONITATE 2-METHYLTRANSFERASE"/>
    <property type="match status" value="1"/>
</dbReference>
<keyword evidence="2 4" id="KW-0808">Transferase</keyword>
<dbReference type="GO" id="GO:0008168">
    <property type="term" value="F:methyltransferase activity"/>
    <property type="evidence" value="ECO:0007669"/>
    <property type="project" value="UniProtKB-KW"/>
</dbReference>
<gene>
    <name evidence="4" type="ordered locus">Sde_3852</name>
</gene>
<evidence type="ECO:0000259" key="3">
    <source>
        <dbReference type="Pfam" id="PF13649"/>
    </source>
</evidence>
<proteinExistence type="predicted"/>
<accession>Q21DX2</accession>
<evidence type="ECO:0000256" key="1">
    <source>
        <dbReference type="ARBA" id="ARBA00022603"/>
    </source>
</evidence>
<keyword evidence="1 4" id="KW-0489">Methyltransferase</keyword>
<dbReference type="SUPFAM" id="SSF53335">
    <property type="entry name" value="S-adenosyl-L-methionine-dependent methyltransferases"/>
    <property type="match status" value="1"/>
</dbReference>
<dbReference type="PANTHER" id="PTHR43861">
    <property type="entry name" value="TRANS-ACONITATE 2-METHYLTRANSFERASE-RELATED"/>
    <property type="match status" value="1"/>
</dbReference>
<dbReference type="InterPro" id="IPR029063">
    <property type="entry name" value="SAM-dependent_MTases_sf"/>
</dbReference>
<keyword evidence="5" id="KW-1185">Reference proteome</keyword>
<dbReference type="EMBL" id="CP000282">
    <property type="protein sequence ID" value="ABD83107.1"/>
    <property type="molecule type" value="Genomic_DNA"/>
</dbReference>
<dbReference type="GO" id="GO:0032259">
    <property type="term" value="P:methylation"/>
    <property type="evidence" value="ECO:0007669"/>
    <property type="project" value="UniProtKB-KW"/>
</dbReference>
<evidence type="ECO:0000313" key="5">
    <source>
        <dbReference type="Proteomes" id="UP000001947"/>
    </source>
</evidence>
<dbReference type="Gene3D" id="3.40.50.150">
    <property type="entry name" value="Vaccinia Virus protein VP39"/>
    <property type="match status" value="1"/>
</dbReference>